<organism evidence="8 9">
    <name type="scientific">Helicobacter aurati</name>
    <dbReference type="NCBI Taxonomy" id="137778"/>
    <lineage>
        <taxon>Bacteria</taxon>
        <taxon>Pseudomonadati</taxon>
        <taxon>Campylobacterota</taxon>
        <taxon>Epsilonproteobacteria</taxon>
        <taxon>Campylobacterales</taxon>
        <taxon>Helicobacteraceae</taxon>
        <taxon>Helicobacter</taxon>
    </lineage>
</organism>
<feature type="binding site" evidence="7">
    <location>
        <position position="13"/>
    </location>
    <ligand>
        <name>substrate</name>
    </ligand>
</feature>
<dbReference type="Pfam" id="PF08282">
    <property type="entry name" value="Hydrolase_3"/>
    <property type="match status" value="1"/>
</dbReference>
<dbReference type="InterPro" id="IPR010023">
    <property type="entry name" value="KdsC_fam"/>
</dbReference>
<dbReference type="SFLD" id="SFLDG01138">
    <property type="entry name" value="C1.6.2:_Deoxy-d-mannose-octulo"/>
    <property type="match status" value="1"/>
</dbReference>
<sequence length="162" mass="17743">MSDAIKMIVLDVDGTLTNGQILLMEIDNKIVEAKSFNVKDGMGISQWIKDGGLVSIISGRRCSVVLHRARELGVQEIHLGIENKLPCLNGICEKYEILPSNIACIGDDINDIVLYNFCRYSFAPADASIVNRSRASFITNARGGHGAVREMIDILMGMKACK</sequence>
<dbReference type="PIRSF" id="PIRSF006118">
    <property type="entry name" value="KDO8-P_Ptase"/>
    <property type="match status" value="1"/>
</dbReference>
<keyword evidence="9" id="KW-1185">Reference proteome</keyword>
<dbReference type="PANTHER" id="PTHR21485:SF3">
    <property type="entry name" value="N-ACYLNEURAMINATE CYTIDYLYLTRANSFERASE"/>
    <property type="match status" value="1"/>
</dbReference>
<dbReference type="InterPro" id="IPR036412">
    <property type="entry name" value="HAD-like_sf"/>
</dbReference>
<evidence type="ECO:0000256" key="6">
    <source>
        <dbReference type="ARBA" id="ARBA00022842"/>
    </source>
</evidence>
<evidence type="ECO:0000313" key="8">
    <source>
        <dbReference type="EMBL" id="RDU73471.1"/>
    </source>
</evidence>
<name>A0A3D8J9D2_9HELI</name>
<comment type="caution">
    <text evidence="8">The sequence shown here is derived from an EMBL/GenBank/DDBJ whole genome shotgun (WGS) entry which is preliminary data.</text>
</comment>
<dbReference type="SUPFAM" id="SSF56784">
    <property type="entry name" value="HAD-like"/>
    <property type="match status" value="1"/>
</dbReference>
<reference evidence="8 9" key="1">
    <citation type="submission" date="2018-04" db="EMBL/GenBank/DDBJ databases">
        <title>Novel Campyloabacter and Helicobacter Species and Strains.</title>
        <authorList>
            <person name="Mannion A.J."/>
            <person name="Shen Z."/>
            <person name="Fox J.G."/>
        </authorList>
    </citation>
    <scope>NUCLEOTIDE SEQUENCE [LARGE SCALE GENOMIC DNA]</scope>
    <source>
        <strain evidence="8 9">MIT 97-5075</strain>
    </source>
</reference>
<comment type="similarity">
    <text evidence="2">Belongs to the KdsC family.</text>
</comment>
<comment type="cofactor">
    <cofactor evidence="1 7">
        <name>Mg(2+)</name>
        <dbReference type="ChEBI" id="CHEBI:18420"/>
    </cofactor>
</comment>
<dbReference type="NCBIfam" id="TIGR01670">
    <property type="entry name" value="KdsC-phosphatas"/>
    <property type="match status" value="1"/>
</dbReference>
<dbReference type="InterPro" id="IPR023214">
    <property type="entry name" value="HAD_sf"/>
</dbReference>
<dbReference type="RefSeq" id="WP_115582531.1">
    <property type="nucleotide sequence ID" value="NZ_NXLW01000002.1"/>
</dbReference>
<protein>
    <submittedName>
        <fullName evidence="8">3-deoxy-D-manno-octulosonate 8-phosphate phosphatase</fullName>
    </submittedName>
</protein>
<evidence type="ECO:0000256" key="7">
    <source>
        <dbReference type="PIRSR" id="PIRSR006118-2"/>
    </source>
</evidence>
<keyword evidence="6 7" id="KW-0460">Magnesium</keyword>
<dbReference type="Gene3D" id="3.40.50.1000">
    <property type="entry name" value="HAD superfamily/HAD-like"/>
    <property type="match status" value="1"/>
</dbReference>
<gene>
    <name evidence="8" type="ORF">CQA66_02085</name>
</gene>
<feature type="binding site" evidence="7">
    <location>
        <position position="107"/>
    </location>
    <ligand>
        <name>Mg(2+)</name>
        <dbReference type="ChEBI" id="CHEBI:18420"/>
    </ligand>
</feature>
<dbReference type="InterPro" id="IPR050793">
    <property type="entry name" value="CMP-NeuNAc_synthase"/>
</dbReference>
<dbReference type="SFLD" id="SFLDG01136">
    <property type="entry name" value="C1.6:_Phosphoserine_Phosphatas"/>
    <property type="match status" value="1"/>
</dbReference>
<accession>A0A3D8J9D2</accession>
<keyword evidence="5" id="KW-0378">Hydrolase</keyword>
<evidence type="ECO:0000256" key="2">
    <source>
        <dbReference type="ARBA" id="ARBA00005893"/>
    </source>
</evidence>
<dbReference type="GO" id="GO:0016788">
    <property type="term" value="F:hydrolase activity, acting on ester bonds"/>
    <property type="evidence" value="ECO:0007669"/>
    <property type="project" value="InterPro"/>
</dbReference>
<dbReference type="GO" id="GO:0046872">
    <property type="term" value="F:metal ion binding"/>
    <property type="evidence" value="ECO:0007669"/>
    <property type="project" value="UniProtKB-KW"/>
</dbReference>
<keyword evidence="4 7" id="KW-0479">Metal-binding</keyword>
<evidence type="ECO:0000256" key="3">
    <source>
        <dbReference type="ARBA" id="ARBA00011881"/>
    </source>
</evidence>
<dbReference type="Proteomes" id="UP000256424">
    <property type="component" value="Unassembled WGS sequence"/>
</dbReference>
<evidence type="ECO:0000313" key="9">
    <source>
        <dbReference type="Proteomes" id="UP000256424"/>
    </source>
</evidence>
<dbReference type="SFLD" id="SFLDS00003">
    <property type="entry name" value="Haloacid_Dehalogenase"/>
    <property type="match status" value="1"/>
</dbReference>
<dbReference type="GO" id="GO:0008781">
    <property type="term" value="F:N-acylneuraminate cytidylyltransferase activity"/>
    <property type="evidence" value="ECO:0007669"/>
    <property type="project" value="TreeGrafter"/>
</dbReference>
<dbReference type="PANTHER" id="PTHR21485">
    <property type="entry name" value="HAD SUPERFAMILY MEMBERS CMAS AND KDSC"/>
    <property type="match status" value="1"/>
</dbReference>
<dbReference type="AlphaFoldDB" id="A0A3D8J9D2"/>
<evidence type="ECO:0000256" key="1">
    <source>
        <dbReference type="ARBA" id="ARBA00001946"/>
    </source>
</evidence>
<feature type="binding site" evidence="7">
    <location>
        <position position="11"/>
    </location>
    <ligand>
        <name>Mg(2+)</name>
        <dbReference type="ChEBI" id="CHEBI:18420"/>
    </ligand>
</feature>
<dbReference type="EMBL" id="NXLW01000002">
    <property type="protein sequence ID" value="RDU73471.1"/>
    <property type="molecule type" value="Genomic_DNA"/>
</dbReference>
<comment type="subunit">
    <text evidence="3">Homotetramer.</text>
</comment>
<evidence type="ECO:0000256" key="4">
    <source>
        <dbReference type="ARBA" id="ARBA00022723"/>
    </source>
</evidence>
<evidence type="ECO:0000256" key="5">
    <source>
        <dbReference type="ARBA" id="ARBA00022801"/>
    </source>
</evidence>
<proteinExistence type="inferred from homology"/>